<dbReference type="Proteomes" id="UP000002204">
    <property type="component" value="Chromosome"/>
</dbReference>
<dbReference type="AlphaFoldDB" id="C0ZQD6"/>
<name>C0ZQD6_RHOE4</name>
<reference evidence="2" key="1">
    <citation type="submission" date="2005-03" db="EMBL/GenBank/DDBJ databases">
        <title>Comparison of the complete genome sequences of Rhodococcus erythropolis PR4 and Rhodococcus opacus B4.</title>
        <authorList>
            <person name="Takarada H."/>
            <person name="Sekine M."/>
            <person name="Hosoyama A."/>
            <person name="Yamada R."/>
            <person name="Fujisawa T."/>
            <person name="Omata S."/>
            <person name="Shimizu A."/>
            <person name="Tsukatani N."/>
            <person name="Tanikawa S."/>
            <person name="Fujita N."/>
            <person name="Harayama S."/>
        </authorList>
    </citation>
    <scope>NUCLEOTIDE SEQUENCE [LARGE SCALE GENOMIC DNA]</scope>
    <source>
        <strain evidence="2">PR4 / NBRC 100887</strain>
    </source>
</reference>
<dbReference type="HOGENOM" id="CLU_2719679_0_0_11"/>
<sequence length="72" mass="8213">MPRSHALHLLRVNIACMSIDVVVDTGFGGMVISYSRGQHRCESGSDFFRRLSFHVVPQFETGTRFEDRVTVR</sequence>
<evidence type="ECO:0000313" key="1">
    <source>
        <dbReference type="EMBL" id="BAH35704.1"/>
    </source>
</evidence>
<accession>C0ZQD6</accession>
<dbReference type="KEGG" id="rer:RER_49960"/>
<gene>
    <name evidence="1" type="ordered locus">RER_49960</name>
</gene>
<protein>
    <submittedName>
        <fullName evidence="1">Uncharacterized protein</fullName>
    </submittedName>
</protein>
<reference evidence="1 2" key="2">
    <citation type="journal article" date="2006" name="Environ. Microbiol.">
        <title>Sequence analysis of three plasmids harboured in Rhodococcus erythropolis strain PR4.</title>
        <authorList>
            <person name="Sekine M."/>
            <person name="Tanikawa S."/>
            <person name="Omata S."/>
            <person name="Saito M."/>
            <person name="Fujisawa T."/>
            <person name="Tsukatani N."/>
            <person name="Tajima T."/>
            <person name="Sekigawa T."/>
            <person name="Kosugi H."/>
            <person name="Matsuo Y."/>
            <person name="Nishiko R."/>
            <person name="Imamura K."/>
            <person name="Ito M."/>
            <person name="Narita H."/>
            <person name="Tago S."/>
            <person name="Fujita N."/>
            <person name="Harayama S."/>
        </authorList>
    </citation>
    <scope>NUCLEOTIDE SEQUENCE [LARGE SCALE GENOMIC DNA]</scope>
    <source>
        <strain evidence="2">PR4 / NBRC 100887</strain>
    </source>
</reference>
<evidence type="ECO:0000313" key="2">
    <source>
        <dbReference type="Proteomes" id="UP000002204"/>
    </source>
</evidence>
<dbReference type="EMBL" id="AP008957">
    <property type="protein sequence ID" value="BAH35704.1"/>
    <property type="molecule type" value="Genomic_DNA"/>
</dbReference>
<proteinExistence type="predicted"/>
<organism evidence="1 2">
    <name type="scientific">Rhodococcus erythropolis (strain PR4 / NBRC 100887)</name>
    <dbReference type="NCBI Taxonomy" id="234621"/>
    <lineage>
        <taxon>Bacteria</taxon>
        <taxon>Bacillati</taxon>
        <taxon>Actinomycetota</taxon>
        <taxon>Actinomycetes</taxon>
        <taxon>Mycobacteriales</taxon>
        <taxon>Nocardiaceae</taxon>
        <taxon>Rhodococcus</taxon>
        <taxon>Rhodococcus erythropolis group</taxon>
    </lineage>
</organism>